<dbReference type="SUPFAM" id="SSF52540">
    <property type="entry name" value="P-loop containing nucleoside triphosphate hydrolases"/>
    <property type="match status" value="1"/>
</dbReference>
<dbReference type="PANTHER" id="PTHR10492">
    <property type="match status" value="1"/>
</dbReference>
<keyword evidence="1" id="KW-0812">Transmembrane</keyword>
<dbReference type="GeneID" id="140015784"/>
<keyword evidence="1" id="KW-1133">Transmembrane helix</keyword>
<dbReference type="Pfam" id="PF21530">
    <property type="entry name" value="Pif1_2B_dom"/>
    <property type="match status" value="1"/>
</dbReference>
<evidence type="ECO:0000313" key="4">
    <source>
        <dbReference type="RefSeq" id="XP_071924703.1"/>
    </source>
</evidence>
<dbReference type="InterPro" id="IPR049163">
    <property type="entry name" value="Pif1-like_2B_dom"/>
</dbReference>
<keyword evidence="3" id="KW-1185">Reference proteome</keyword>
<dbReference type="RefSeq" id="XP_071924703.1">
    <property type="nucleotide sequence ID" value="XM_072068602.1"/>
</dbReference>
<feature type="transmembrane region" description="Helical" evidence="1">
    <location>
        <begin position="244"/>
        <end position="265"/>
    </location>
</feature>
<evidence type="ECO:0000256" key="1">
    <source>
        <dbReference type="SAM" id="Phobius"/>
    </source>
</evidence>
<dbReference type="PANTHER" id="PTHR10492:SF90">
    <property type="entry name" value="ATP-DEPENDENT DNA HELICASE"/>
    <property type="match status" value="1"/>
</dbReference>
<reference evidence="4" key="1">
    <citation type="submission" date="2025-08" db="UniProtKB">
        <authorList>
            <consortium name="RefSeq"/>
        </authorList>
    </citation>
    <scope>IDENTIFICATION</scope>
    <source>
        <tissue evidence="4">Leaves</tissue>
    </source>
</reference>
<accession>A0ABM4VYU3</accession>
<feature type="domain" description="DNA helicase Pif1-like 2B" evidence="2">
    <location>
        <begin position="135"/>
        <end position="181"/>
    </location>
</feature>
<organism evidence="3 4">
    <name type="scientific">Coffea arabica</name>
    <name type="common">Arabian coffee</name>
    <dbReference type="NCBI Taxonomy" id="13443"/>
    <lineage>
        <taxon>Eukaryota</taxon>
        <taxon>Viridiplantae</taxon>
        <taxon>Streptophyta</taxon>
        <taxon>Embryophyta</taxon>
        <taxon>Tracheophyta</taxon>
        <taxon>Spermatophyta</taxon>
        <taxon>Magnoliopsida</taxon>
        <taxon>eudicotyledons</taxon>
        <taxon>Gunneridae</taxon>
        <taxon>Pentapetalae</taxon>
        <taxon>asterids</taxon>
        <taxon>lamiids</taxon>
        <taxon>Gentianales</taxon>
        <taxon>Rubiaceae</taxon>
        <taxon>Ixoroideae</taxon>
        <taxon>Gardenieae complex</taxon>
        <taxon>Bertiereae - Coffeeae clade</taxon>
        <taxon>Coffeeae</taxon>
        <taxon>Coffea</taxon>
    </lineage>
</organism>
<gene>
    <name evidence="4" type="primary">LOC140015784</name>
</gene>
<dbReference type="Proteomes" id="UP001652660">
    <property type="component" value="Chromosome 10c"/>
</dbReference>
<evidence type="ECO:0000259" key="2">
    <source>
        <dbReference type="Pfam" id="PF21530"/>
    </source>
</evidence>
<dbReference type="InterPro" id="IPR027417">
    <property type="entry name" value="P-loop_NTPase"/>
</dbReference>
<evidence type="ECO:0000313" key="3">
    <source>
        <dbReference type="Proteomes" id="UP001652660"/>
    </source>
</evidence>
<proteinExistence type="predicted"/>
<name>A0ABM4VYU3_COFAR</name>
<protein>
    <recommendedName>
        <fullName evidence="2">DNA helicase Pif1-like 2B domain-containing protein</fullName>
    </recommendedName>
</protein>
<keyword evidence="1" id="KW-0472">Membrane</keyword>
<sequence length="270" mass="30690">MANAIICKWYFIKFVELKVSFQHIRTINGIVHPNFKAACAALGLLDDDNEWNEVLTEASMWASAKKLRSMYCTMLMHSKESYLRERAILALKNCDVDKLNDRLMSMLPDQFRAYMSDDTFCATEGDIVENMNPPEVLNSLNFPGLPNHHLELKKGAPIILLRNLNQLEGLCNGTRLIITRLGDKVSEAEVITGSNIGDLVPIPRISLTPQSIRALFPIKRRQFLVKVAFAMTINKSQCQILSKLAFTFLNLFFLMVNFMLLFPVLPLHLD</sequence>